<evidence type="ECO:0000256" key="1">
    <source>
        <dbReference type="ARBA" id="ARBA00006484"/>
    </source>
</evidence>
<comment type="similarity">
    <text evidence="1 3">Belongs to the short-chain dehydrogenases/reductases (SDR) family.</text>
</comment>
<sequence length="263" mass="27961">MPYFSQIQRVFITGASSGIGQALAAAYAGPGVQLGLLGRDAARLESTAALVRARGGLPHCFSADVRDADAMQDIAATFIASAGVPQVLIANAGVSVGTLTQCPEDSSTFREVMDTNWLGMVHTFSAFLPAMLAAGEGRLAGIASVAGFRGLPGAGAYSASKAATISYLESLRLELAGSGLAVSTICPGYVDTPMTRINPYPMPWLMTPERAAARMRRAIDRGQAWLVLPRPMSWIGWVLRHLPIKVYDLLFRQAPRKPRRVSG</sequence>
<dbReference type="InterPro" id="IPR002347">
    <property type="entry name" value="SDR_fam"/>
</dbReference>
<evidence type="ECO:0000313" key="5">
    <source>
        <dbReference type="Proteomes" id="UP001446205"/>
    </source>
</evidence>
<dbReference type="RefSeq" id="WP_341370910.1">
    <property type="nucleotide sequence ID" value="NZ_JBBPCO010000008.1"/>
</dbReference>
<dbReference type="SUPFAM" id="SSF51735">
    <property type="entry name" value="NAD(P)-binding Rossmann-fold domains"/>
    <property type="match status" value="1"/>
</dbReference>
<dbReference type="PANTHER" id="PTHR44196:SF1">
    <property type="entry name" value="DEHYDROGENASE_REDUCTASE SDR FAMILY MEMBER 7B"/>
    <property type="match status" value="1"/>
</dbReference>
<organism evidence="4 5">
    <name type="scientific">Thermithiobacillus plumbiphilus</name>
    <dbReference type="NCBI Taxonomy" id="1729899"/>
    <lineage>
        <taxon>Bacteria</taxon>
        <taxon>Pseudomonadati</taxon>
        <taxon>Pseudomonadota</taxon>
        <taxon>Acidithiobacillia</taxon>
        <taxon>Acidithiobacillales</taxon>
        <taxon>Thermithiobacillaceae</taxon>
        <taxon>Thermithiobacillus</taxon>
    </lineage>
</organism>
<comment type="caution">
    <text evidence="4">The sequence shown here is derived from an EMBL/GenBank/DDBJ whole genome shotgun (WGS) entry which is preliminary data.</text>
</comment>
<evidence type="ECO:0000256" key="3">
    <source>
        <dbReference type="RuleBase" id="RU000363"/>
    </source>
</evidence>
<keyword evidence="2" id="KW-0560">Oxidoreductase</keyword>
<keyword evidence="5" id="KW-1185">Reference proteome</keyword>
<dbReference type="InterPro" id="IPR020904">
    <property type="entry name" value="Sc_DH/Rdtase_CS"/>
</dbReference>
<dbReference type="Gene3D" id="3.40.50.720">
    <property type="entry name" value="NAD(P)-binding Rossmann-like Domain"/>
    <property type="match status" value="1"/>
</dbReference>
<dbReference type="EMBL" id="JBBPCO010000008">
    <property type="protein sequence ID" value="MEK8089852.1"/>
    <property type="molecule type" value="Genomic_DNA"/>
</dbReference>
<dbReference type="PANTHER" id="PTHR44196">
    <property type="entry name" value="DEHYDROGENASE/REDUCTASE SDR FAMILY MEMBER 7B"/>
    <property type="match status" value="1"/>
</dbReference>
<evidence type="ECO:0000256" key="2">
    <source>
        <dbReference type="ARBA" id="ARBA00023002"/>
    </source>
</evidence>
<reference evidence="4 5" key="1">
    <citation type="submission" date="2024-04" db="EMBL/GenBank/DDBJ databases">
        <authorList>
            <person name="Abashina T."/>
            <person name="Shaikin A."/>
        </authorList>
    </citation>
    <scope>NUCLEOTIDE SEQUENCE [LARGE SCALE GENOMIC DNA]</scope>
    <source>
        <strain evidence="4 5">AAFK</strain>
    </source>
</reference>
<dbReference type="PRINTS" id="PR00081">
    <property type="entry name" value="GDHRDH"/>
</dbReference>
<dbReference type="PRINTS" id="PR00080">
    <property type="entry name" value="SDRFAMILY"/>
</dbReference>
<name>A0ABU9D8K7_9PROT</name>
<evidence type="ECO:0000313" key="4">
    <source>
        <dbReference type="EMBL" id="MEK8089852.1"/>
    </source>
</evidence>
<gene>
    <name evidence="4" type="ORF">WOB96_08730</name>
</gene>
<proteinExistence type="inferred from homology"/>
<dbReference type="PROSITE" id="PS00061">
    <property type="entry name" value="ADH_SHORT"/>
    <property type="match status" value="1"/>
</dbReference>
<dbReference type="Pfam" id="PF00106">
    <property type="entry name" value="adh_short"/>
    <property type="match status" value="1"/>
</dbReference>
<dbReference type="NCBIfam" id="NF005437">
    <property type="entry name" value="PRK07024.1"/>
    <property type="match status" value="1"/>
</dbReference>
<dbReference type="Proteomes" id="UP001446205">
    <property type="component" value="Unassembled WGS sequence"/>
</dbReference>
<protein>
    <submittedName>
        <fullName evidence="4">SDR family oxidoreductase</fullName>
    </submittedName>
</protein>
<dbReference type="InterPro" id="IPR036291">
    <property type="entry name" value="NAD(P)-bd_dom_sf"/>
</dbReference>
<accession>A0ABU9D8K7</accession>